<evidence type="ECO:0000313" key="5">
    <source>
        <dbReference type="Proteomes" id="UP000265916"/>
    </source>
</evidence>
<keyword evidence="2" id="KW-0808">Transferase</keyword>
<organism evidence="4 5">
    <name type="scientific">Psittacicella hinzii</name>
    <dbReference type="NCBI Taxonomy" id="2028575"/>
    <lineage>
        <taxon>Bacteria</taxon>
        <taxon>Pseudomonadati</taxon>
        <taxon>Pseudomonadota</taxon>
        <taxon>Gammaproteobacteria</taxon>
        <taxon>Pasteurellales</taxon>
        <taxon>Psittacicellaceae</taxon>
        <taxon>Psittacicella</taxon>
    </lineage>
</organism>
<dbReference type="InterPro" id="IPR029044">
    <property type="entry name" value="Nucleotide-diphossugar_trans"/>
</dbReference>
<dbReference type="GO" id="GO:0016757">
    <property type="term" value="F:glycosyltransferase activity"/>
    <property type="evidence" value="ECO:0007669"/>
    <property type="project" value="UniProtKB-KW"/>
</dbReference>
<evidence type="ECO:0000313" key="4">
    <source>
        <dbReference type="EMBL" id="RIY39309.1"/>
    </source>
</evidence>
<evidence type="ECO:0000256" key="2">
    <source>
        <dbReference type="ARBA" id="ARBA00022679"/>
    </source>
</evidence>
<sequence length="716" mass="83714">MLFQQPSVNTSPTDQMIHVGYVFTQEHKHLNLVSITSILNNTPKHKLHLHLTFDQSMSVEQLSHELRVLRELEIKCSIYDLNSQVQTLLAEQETAHEIDFALLPDCYQVYYPLYQLLLIDEVVANFPQARNLLLVRYDTLVPQDLSWLEEVNYATIFYDFTDQELTFCAKEGQSIPTLGLSTSDLYAIQQLTYKHLSHVNYFPSNGVLYVNLAAWHEGVNVERMFNITSNIKFGSQIAKKALAYLHSEQEFFMQSSNSLLASTFSQYWLNFFLIKSNLVAFNALSAALQDKPSPYLLTIEHLVASVAPPATFKLENLRKQVSWITQQGKHLVNAFFTLRADSTVNDFSQRNLENFNPGLSCSPVQAMFALYYLRYLNLFYPATPNAAGSAYVQYHEYKRLIETQTEQSHHVHIVLSFNQAYYGCALACIESLLHYRSLTTHYHIYIMYRDLNPEDLAYLEQRITWDGSKVHLINMQEYLEQFPFEHKRHISIDTFSRLFIPDIFAKDYPEVEQILYLDIDTLIVNDLGDFAGNFLPEEQCFAATSDEYAYDCLTKPYLAENKEHIQHFLRFCQPNPASLYDITYFNAGVIFWNLKHWYAKQHPPYYLVERMAQIHQDQDTLFQDQDLLNIIAQENSGWMQLHRGLNYINKYPLNYTSELPLFRHCQVEDDQRTLFVLHYAGPNKPWHNLFYATSPWQQQFMNLALHMKYYFSQLAK</sequence>
<dbReference type="RefSeq" id="WP_119530491.1">
    <property type="nucleotide sequence ID" value="NZ_JBHSSP010000002.1"/>
</dbReference>
<accession>A0A3A1YPY1</accession>
<gene>
    <name evidence="4" type="ORF">CKF58_02390</name>
</gene>
<dbReference type="Pfam" id="PF01501">
    <property type="entry name" value="Glyco_transf_8"/>
    <property type="match status" value="1"/>
</dbReference>
<dbReference type="InterPro" id="IPR050748">
    <property type="entry name" value="Glycosyltrans_8_dom-fam"/>
</dbReference>
<dbReference type="Gene3D" id="3.90.550.10">
    <property type="entry name" value="Spore Coat Polysaccharide Biosynthesis Protein SpsA, Chain A"/>
    <property type="match status" value="2"/>
</dbReference>
<protein>
    <recommendedName>
        <fullName evidence="6">General stress protein A</fullName>
    </recommendedName>
</protein>
<dbReference type="PANTHER" id="PTHR13778:SF47">
    <property type="entry name" value="LIPOPOLYSACCHARIDE 1,3-GALACTOSYLTRANSFERASE"/>
    <property type="match status" value="1"/>
</dbReference>
<dbReference type="PANTHER" id="PTHR13778">
    <property type="entry name" value="GLYCOSYLTRANSFERASE 8 DOMAIN-CONTAINING PROTEIN"/>
    <property type="match status" value="1"/>
</dbReference>
<reference evidence="4 5" key="1">
    <citation type="submission" date="2017-08" db="EMBL/GenBank/DDBJ databases">
        <title>Reclassification of Bisgaard taxon 37 and 44.</title>
        <authorList>
            <person name="Christensen H."/>
        </authorList>
    </citation>
    <scope>NUCLEOTIDE SEQUENCE [LARGE SCALE GENOMIC DNA]</scope>
    <source>
        <strain evidence="4 5">111</strain>
    </source>
</reference>
<dbReference type="AlphaFoldDB" id="A0A3A1YPY1"/>
<dbReference type="InterPro" id="IPR002495">
    <property type="entry name" value="Glyco_trans_8"/>
</dbReference>
<name>A0A3A1YPY1_9GAMM</name>
<proteinExistence type="predicted"/>
<comment type="caution">
    <text evidence="4">The sequence shown here is derived from an EMBL/GenBank/DDBJ whole genome shotgun (WGS) entry which is preliminary data.</text>
</comment>
<keyword evidence="1" id="KW-0328">Glycosyltransferase</keyword>
<dbReference type="GO" id="GO:0046872">
    <property type="term" value="F:metal ion binding"/>
    <property type="evidence" value="ECO:0007669"/>
    <property type="project" value="UniProtKB-KW"/>
</dbReference>
<dbReference type="Proteomes" id="UP000265916">
    <property type="component" value="Unassembled WGS sequence"/>
</dbReference>
<dbReference type="OrthoDB" id="5670469at2"/>
<evidence type="ECO:0008006" key="6">
    <source>
        <dbReference type="Google" id="ProtNLM"/>
    </source>
</evidence>
<keyword evidence="3" id="KW-0479">Metal-binding</keyword>
<evidence type="ECO:0000256" key="3">
    <source>
        <dbReference type="ARBA" id="ARBA00022723"/>
    </source>
</evidence>
<dbReference type="EMBL" id="NRJG01000035">
    <property type="protein sequence ID" value="RIY39309.1"/>
    <property type="molecule type" value="Genomic_DNA"/>
</dbReference>
<evidence type="ECO:0000256" key="1">
    <source>
        <dbReference type="ARBA" id="ARBA00022676"/>
    </source>
</evidence>
<keyword evidence="5" id="KW-1185">Reference proteome</keyword>
<dbReference type="SUPFAM" id="SSF53448">
    <property type="entry name" value="Nucleotide-diphospho-sugar transferases"/>
    <property type="match status" value="1"/>
</dbReference>